<sequence>MIFLGSLLAGFLLVLHSAAYAETLVGEVVGLVDGDTVAVLATNKVIHKIRIAGIDAPEKPQPFAGQSRQRLADLVFRKQVIVDWHKTDRYGRIIGKVSVGDVDAGLEQIRAGMAWHYKQYAHEQSPEDRDIYSAAEDLARQNRIGLWRHEEPVAPWKFRRAAARTDRDR</sequence>
<dbReference type="SMART" id="SM00318">
    <property type="entry name" value="SNc"/>
    <property type="match status" value="1"/>
</dbReference>
<evidence type="ECO:0000256" key="1">
    <source>
        <dbReference type="SAM" id="SignalP"/>
    </source>
</evidence>
<dbReference type="Pfam" id="PF00565">
    <property type="entry name" value="SNase"/>
    <property type="match status" value="1"/>
</dbReference>
<gene>
    <name evidence="3" type="ORF">ABDJ40_01785</name>
</gene>
<dbReference type="EMBL" id="JBDPZC010000001">
    <property type="protein sequence ID" value="MEO3711492.1"/>
    <property type="molecule type" value="Genomic_DNA"/>
</dbReference>
<dbReference type="Gene3D" id="2.40.50.90">
    <property type="match status" value="1"/>
</dbReference>
<keyword evidence="4" id="KW-1185">Reference proteome</keyword>
<dbReference type="InterPro" id="IPR016071">
    <property type="entry name" value="Staphylococal_nuclease_OB-fold"/>
</dbReference>
<name>A0ABV0G8W7_9BURK</name>
<protein>
    <submittedName>
        <fullName evidence="3">Thermonuclease family protein</fullName>
    </submittedName>
</protein>
<dbReference type="PROSITE" id="PS50830">
    <property type="entry name" value="TNASE_3"/>
    <property type="match status" value="1"/>
</dbReference>
<organism evidence="3 4">
    <name type="scientific">Roseateles flavus</name>
    <dbReference type="NCBI Taxonomy" id="3149041"/>
    <lineage>
        <taxon>Bacteria</taxon>
        <taxon>Pseudomonadati</taxon>
        <taxon>Pseudomonadota</taxon>
        <taxon>Betaproteobacteria</taxon>
        <taxon>Burkholderiales</taxon>
        <taxon>Sphaerotilaceae</taxon>
        <taxon>Roseateles</taxon>
    </lineage>
</organism>
<dbReference type="PROSITE" id="PS01123">
    <property type="entry name" value="TNASE_1"/>
    <property type="match status" value="1"/>
</dbReference>
<accession>A0ABV0G8W7</accession>
<reference evidence="3 4" key="1">
    <citation type="submission" date="2024-05" db="EMBL/GenBank/DDBJ databases">
        <title>Roseateles sp. 2.12 16S ribosomal RNA gene Genome sequencing and assembly.</title>
        <authorList>
            <person name="Woo H."/>
        </authorList>
    </citation>
    <scope>NUCLEOTIDE SEQUENCE [LARGE SCALE GENOMIC DNA]</scope>
    <source>
        <strain evidence="3 4">2.12</strain>
    </source>
</reference>
<dbReference type="RefSeq" id="WP_347607334.1">
    <property type="nucleotide sequence ID" value="NZ_JBDPZC010000001.1"/>
</dbReference>
<dbReference type="Proteomes" id="UP001462640">
    <property type="component" value="Unassembled WGS sequence"/>
</dbReference>
<feature type="signal peptide" evidence="1">
    <location>
        <begin position="1"/>
        <end position="21"/>
    </location>
</feature>
<evidence type="ECO:0000313" key="4">
    <source>
        <dbReference type="Proteomes" id="UP001462640"/>
    </source>
</evidence>
<dbReference type="InterPro" id="IPR035437">
    <property type="entry name" value="SNase_OB-fold_sf"/>
</dbReference>
<dbReference type="PANTHER" id="PTHR12302:SF26">
    <property type="entry name" value="BLR1266 PROTEIN"/>
    <property type="match status" value="1"/>
</dbReference>
<feature type="domain" description="TNase-like" evidence="2">
    <location>
        <begin position="22"/>
        <end position="149"/>
    </location>
</feature>
<keyword evidence="1" id="KW-0732">Signal</keyword>
<evidence type="ECO:0000313" key="3">
    <source>
        <dbReference type="EMBL" id="MEO3711492.1"/>
    </source>
</evidence>
<comment type="caution">
    <text evidence="3">The sequence shown here is derived from an EMBL/GenBank/DDBJ whole genome shotgun (WGS) entry which is preliminary data.</text>
</comment>
<evidence type="ECO:0000259" key="2">
    <source>
        <dbReference type="PROSITE" id="PS50830"/>
    </source>
</evidence>
<proteinExistence type="predicted"/>
<dbReference type="PANTHER" id="PTHR12302">
    <property type="entry name" value="EBNA2 BINDING PROTEIN P100"/>
    <property type="match status" value="1"/>
</dbReference>
<dbReference type="SUPFAM" id="SSF50199">
    <property type="entry name" value="Staphylococcal nuclease"/>
    <property type="match status" value="1"/>
</dbReference>
<feature type="chain" id="PRO_5047103785" evidence="1">
    <location>
        <begin position="22"/>
        <end position="169"/>
    </location>
</feature>
<dbReference type="InterPro" id="IPR002071">
    <property type="entry name" value="Thermonucl_AS"/>
</dbReference>